<keyword evidence="4 6" id="KW-0472">Membrane</keyword>
<feature type="region of interest" description="Disordered" evidence="5">
    <location>
        <begin position="1"/>
        <end position="57"/>
    </location>
</feature>
<comment type="subcellular location">
    <subcellularLocation>
        <location evidence="1">Membrane</location>
        <topology evidence="1">Multi-pass membrane protein</topology>
    </subcellularLocation>
</comment>
<reference evidence="7 8" key="1">
    <citation type="submission" date="2019-05" db="EMBL/GenBank/DDBJ databases">
        <title>Genome sequence of Cellulomonas hominis strain CS1.</title>
        <authorList>
            <person name="Belmont J."/>
            <person name="Maclea K.S."/>
        </authorList>
    </citation>
    <scope>NUCLEOTIDE SEQUENCE [LARGE SCALE GENOMIC DNA]</scope>
    <source>
        <strain evidence="7 8">CS1</strain>
    </source>
</reference>
<name>A0A7Z8JY93_9CELL</name>
<dbReference type="EMBL" id="SZYE01000090">
    <property type="protein sequence ID" value="TKR23334.1"/>
    <property type="molecule type" value="Genomic_DNA"/>
</dbReference>
<feature type="transmembrane region" description="Helical" evidence="6">
    <location>
        <begin position="289"/>
        <end position="308"/>
    </location>
</feature>
<dbReference type="EC" id="2.4.2.45" evidence="7"/>
<sequence length="346" mass="36965">MRRPRRDRRSRAGRRPGRRDGAVARRRRGALPVGRRGGRGDRRGRRRARAAPRAGRPVRTVRAAVRAARPRQWVKNVLVAAGPIAAGTVLTPHGLRGVLLAFVSFSLVASGVYLLNDVLDREADRQHPVKRLRPIASGELPVPVASVLAAVLGIGVPVALVVAGEGPLAAVLAVYAAVQTAYCLWLKHQVVIDLAIVSSGFLLRAVAGGVAADVPLSPWFLLVATFGSLFMVAGKRYSEVHLVGEGRSATRRTLEAYSASYLRFVWGIAASATVVFYSLWAFSLPGHQALLTQLSIAPFVVAILRYALDIDRGAAGEPESVVLGDRTLQVLGLLWLGLFGAAVVLG</sequence>
<accession>A0A7Z8JY93</accession>
<feature type="transmembrane region" description="Helical" evidence="6">
    <location>
        <begin position="190"/>
        <end position="210"/>
    </location>
</feature>
<proteinExistence type="predicted"/>
<keyword evidence="2 6" id="KW-0812">Transmembrane</keyword>
<evidence type="ECO:0000256" key="2">
    <source>
        <dbReference type="ARBA" id="ARBA00022692"/>
    </source>
</evidence>
<keyword evidence="7" id="KW-0808">Transferase</keyword>
<evidence type="ECO:0000256" key="6">
    <source>
        <dbReference type="SAM" id="Phobius"/>
    </source>
</evidence>
<dbReference type="PANTHER" id="PTHR42723">
    <property type="entry name" value="CHLOROPHYLL SYNTHASE"/>
    <property type="match status" value="1"/>
</dbReference>
<gene>
    <name evidence="7" type="ORF">FA014_11780</name>
</gene>
<feature type="transmembrane region" description="Helical" evidence="6">
    <location>
        <begin position="261"/>
        <end position="283"/>
    </location>
</feature>
<evidence type="ECO:0000256" key="5">
    <source>
        <dbReference type="SAM" id="MobiDB-lite"/>
    </source>
</evidence>
<feature type="compositionally biased region" description="Basic residues" evidence="5">
    <location>
        <begin position="1"/>
        <end position="17"/>
    </location>
</feature>
<feature type="transmembrane region" description="Helical" evidence="6">
    <location>
        <begin position="328"/>
        <end position="345"/>
    </location>
</feature>
<dbReference type="Pfam" id="PF01040">
    <property type="entry name" value="UbiA"/>
    <property type="match status" value="1"/>
</dbReference>
<feature type="transmembrane region" description="Helical" evidence="6">
    <location>
        <begin position="140"/>
        <end position="162"/>
    </location>
</feature>
<dbReference type="InterPro" id="IPR000537">
    <property type="entry name" value="UbiA_prenyltransferase"/>
</dbReference>
<evidence type="ECO:0000313" key="7">
    <source>
        <dbReference type="EMBL" id="TKR23334.1"/>
    </source>
</evidence>
<dbReference type="OrthoDB" id="9803632at2"/>
<feature type="transmembrane region" description="Helical" evidence="6">
    <location>
        <begin position="216"/>
        <end position="233"/>
    </location>
</feature>
<feature type="transmembrane region" description="Helical" evidence="6">
    <location>
        <begin position="168"/>
        <end position="185"/>
    </location>
</feature>
<evidence type="ECO:0000256" key="3">
    <source>
        <dbReference type="ARBA" id="ARBA00022989"/>
    </source>
</evidence>
<dbReference type="InterPro" id="IPR044878">
    <property type="entry name" value="UbiA_sf"/>
</dbReference>
<dbReference type="GO" id="GO:0016020">
    <property type="term" value="C:membrane"/>
    <property type="evidence" value="ECO:0007669"/>
    <property type="project" value="UniProtKB-SubCell"/>
</dbReference>
<evidence type="ECO:0000256" key="4">
    <source>
        <dbReference type="ARBA" id="ARBA00023136"/>
    </source>
</evidence>
<dbReference type="PANTHER" id="PTHR42723:SF1">
    <property type="entry name" value="CHLOROPHYLL SYNTHASE, CHLOROPLASTIC"/>
    <property type="match status" value="1"/>
</dbReference>
<dbReference type="GO" id="GO:0016765">
    <property type="term" value="F:transferase activity, transferring alkyl or aryl (other than methyl) groups"/>
    <property type="evidence" value="ECO:0007669"/>
    <property type="project" value="InterPro"/>
</dbReference>
<dbReference type="NCBIfam" id="NF008978">
    <property type="entry name" value="PRK12324.1-4"/>
    <property type="match status" value="1"/>
</dbReference>
<organism evidence="7 8">
    <name type="scientific">Cellulomonas hominis</name>
    <dbReference type="NCBI Taxonomy" id="156981"/>
    <lineage>
        <taxon>Bacteria</taxon>
        <taxon>Bacillati</taxon>
        <taxon>Actinomycetota</taxon>
        <taxon>Actinomycetes</taxon>
        <taxon>Micrococcales</taxon>
        <taxon>Cellulomonadaceae</taxon>
        <taxon>Cellulomonas</taxon>
    </lineage>
</organism>
<dbReference type="InterPro" id="IPR050475">
    <property type="entry name" value="Prenyltransferase_related"/>
</dbReference>
<dbReference type="AlphaFoldDB" id="A0A7Z8JY93"/>
<keyword evidence="3 6" id="KW-1133">Transmembrane helix</keyword>
<dbReference type="Proteomes" id="UP000308121">
    <property type="component" value="Unassembled WGS sequence"/>
</dbReference>
<comment type="caution">
    <text evidence="7">The sequence shown here is derived from an EMBL/GenBank/DDBJ whole genome shotgun (WGS) entry which is preliminary data.</text>
</comment>
<evidence type="ECO:0000313" key="8">
    <source>
        <dbReference type="Proteomes" id="UP000308121"/>
    </source>
</evidence>
<dbReference type="CDD" id="cd13963">
    <property type="entry name" value="PT_UbiA_2"/>
    <property type="match status" value="1"/>
</dbReference>
<feature type="transmembrane region" description="Helical" evidence="6">
    <location>
        <begin position="97"/>
        <end position="119"/>
    </location>
</feature>
<dbReference type="GO" id="GO:0016757">
    <property type="term" value="F:glycosyltransferase activity"/>
    <property type="evidence" value="ECO:0007669"/>
    <property type="project" value="UniProtKB-KW"/>
</dbReference>
<keyword evidence="7" id="KW-0328">Glycosyltransferase</keyword>
<evidence type="ECO:0000256" key="1">
    <source>
        <dbReference type="ARBA" id="ARBA00004141"/>
    </source>
</evidence>
<dbReference type="Gene3D" id="1.10.357.140">
    <property type="entry name" value="UbiA prenyltransferase"/>
    <property type="match status" value="1"/>
</dbReference>
<feature type="transmembrane region" description="Helical" evidence="6">
    <location>
        <begin position="73"/>
        <end position="91"/>
    </location>
</feature>
<protein>
    <submittedName>
        <fullName evidence="7">Decaprenyl-phosphate phosphoribosyltransferase</fullName>
        <ecNumber evidence="7">2.4.2.45</ecNumber>
    </submittedName>
</protein>